<dbReference type="Gene3D" id="3.90.1300.10">
    <property type="entry name" value="Amidase signature (AS) domain"/>
    <property type="match status" value="1"/>
</dbReference>
<dbReference type="OrthoDB" id="8641877at2"/>
<evidence type="ECO:0000313" key="2">
    <source>
        <dbReference type="EMBL" id="RDU97448.1"/>
    </source>
</evidence>
<keyword evidence="3" id="KW-1185">Reference proteome</keyword>
<reference evidence="2 3" key="1">
    <citation type="submission" date="2018-08" db="EMBL/GenBank/DDBJ databases">
        <title>Paraburkholderia sp. DHOM06 isolated from forest soil.</title>
        <authorList>
            <person name="Gao Z.-H."/>
            <person name="Qiu L.-H."/>
        </authorList>
    </citation>
    <scope>NUCLEOTIDE SEQUENCE [LARGE SCALE GENOMIC DNA]</scope>
    <source>
        <strain evidence="2 3">DHOM06</strain>
    </source>
</reference>
<feature type="domain" description="Amidase" evidence="1">
    <location>
        <begin position="29"/>
        <end position="412"/>
    </location>
</feature>
<dbReference type="PANTHER" id="PTHR11895">
    <property type="entry name" value="TRANSAMIDASE"/>
    <property type="match status" value="1"/>
</dbReference>
<evidence type="ECO:0000259" key="1">
    <source>
        <dbReference type="Pfam" id="PF01425"/>
    </source>
</evidence>
<comment type="caution">
    <text evidence="2">The sequence shown here is derived from an EMBL/GenBank/DDBJ whole genome shotgun (WGS) entry which is preliminary data.</text>
</comment>
<dbReference type="GO" id="GO:0003824">
    <property type="term" value="F:catalytic activity"/>
    <property type="evidence" value="ECO:0007669"/>
    <property type="project" value="InterPro"/>
</dbReference>
<dbReference type="Pfam" id="PF01425">
    <property type="entry name" value="Amidase"/>
    <property type="match status" value="1"/>
</dbReference>
<evidence type="ECO:0000313" key="3">
    <source>
        <dbReference type="Proteomes" id="UP000256838"/>
    </source>
</evidence>
<gene>
    <name evidence="2" type="ORF">DWV00_18220</name>
</gene>
<dbReference type="InterPro" id="IPR023631">
    <property type="entry name" value="Amidase_dom"/>
</dbReference>
<sequence>MIANSLYQPVSGLKLALGAGDGSRDRGAMVLDSLARIDEVDPRINAMTVVIPREAAMANAVAASGPLAGIPVAVKDIYDTHDLTTSYGSPIYAGHQPQSDAAIVTLLRRSGAVIVGKTTTSEFAYMAPTVTRNPCDMERTPGGSSSGSAAAVAAGMVPFAIGSQTGGSTIRPASFCGIAGYKPTFGLLPTVGMKCFSWSFDTVGLFAASVADVAYLAQALSGRQLAVGDAGDMPVVGVPESYPWTKASANATAVLDVAIAAIEGAGGRVKRIRFDSWMADLIDAHDTIQSYEAWRALGYEYDHRRNDLSPLLAGFMDRAGLVDTATYAKACALMGHARDRLAQLFEGVTALLTPSTPDEAPVGFDSTGDPAFNRNWTLLGCPCVNVPGLQGERGGSIGVQIIGRPWDDARCLSAAAFAERAIAAYRA</sequence>
<dbReference type="EMBL" id="QRGA01000010">
    <property type="protein sequence ID" value="RDU97448.1"/>
    <property type="molecule type" value="Genomic_DNA"/>
</dbReference>
<dbReference type="AlphaFoldDB" id="A0A3D8JWF5"/>
<name>A0A3D8JWF5_9BURK</name>
<dbReference type="RefSeq" id="WP_115535261.1">
    <property type="nucleotide sequence ID" value="NZ_QRGA01000010.1"/>
</dbReference>
<dbReference type="PANTHER" id="PTHR11895:SF151">
    <property type="entry name" value="GLUTAMYL-TRNA(GLN) AMIDOTRANSFERASE SUBUNIT A"/>
    <property type="match status" value="1"/>
</dbReference>
<proteinExistence type="predicted"/>
<accession>A0A3D8JWF5</accession>
<dbReference type="SUPFAM" id="SSF75304">
    <property type="entry name" value="Amidase signature (AS) enzymes"/>
    <property type="match status" value="1"/>
</dbReference>
<dbReference type="InterPro" id="IPR036928">
    <property type="entry name" value="AS_sf"/>
</dbReference>
<organism evidence="2 3">
    <name type="scientific">Trinickia dinghuensis</name>
    <dbReference type="NCBI Taxonomy" id="2291023"/>
    <lineage>
        <taxon>Bacteria</taxon>
        <taxon>Pseudomonadati</taxon>
        <taxon>Pseudomonadota</taxon>
        <taxon>Betaproteobacteria</taxon>
        <taxon>Burkholderiales</taxon>
        <taxon>Burkholderiaceae</taxon>
        <taxon>Trinickia</taxon>
    </lineage>
</organism>
<protein>
    <submittedName>
        <fullName evidence="2">Amidase</fullName>
    </submittedName>
</protein>
<dbReference type="Proteomes" id="UP000256838">
    <property type="component" value="Unassembled WGS sequence"/>
</dbReference>
<dbReference type="InterPro" id="IPR000120">
    <property type="entry name" value="Amidase"/>
</dbReference>